<organism evidence="4 5">
    <name type="scientific">Gluconobacter morbifer G707</name>
    <dbReference type="NCBI Taxonomy" id="1088869"/>
    <lineage>
        <taxon>Bacteria</taxon>
        <taxon>Pseudomonadati</taxon>
        <taxon>Pseudomonadota</taxon>
        <taxon>Alphaproteobacteria</taxon>
        <taxon>Acetobacterales</taxon>
        <taxon>Acetobacteraceae</taxon>
        <taxon>Gluconobacter</taxon>
    </lineage>
</organism>
<dbReference type="InterPro" id="IPR036206">
    <property type="entry name" value="ThiamineP_synth_sf"/>
</dbReference>
<dbReference type="GO" id="GO:0005737">
    <property type="term" value="C:cytoplasm"/>
    <property type="evidence" value="ECO:0007669"/>
    <property type="project" value="TreeGrafter"/>
</dbReference>
<gene>
    <name evidence="4" type="ORF">GMO_12630</name>
</gene>
<dbReference type="GO" id="GO:0009228">
    <property type="term" value="P:thiamine biosynthetic process"/>
    <property type="evidence" value="ECO:0007669"/>
    <property type="project" value="UniProtKB-KW"/>
</dbReference>
<dbReference type="CDD" id="cd00564">
    <property type="entry name" value="TMP_TenI"/>
    <property type="match status" value="1"/>
</dbReference>
<dbReference type="EC" id="2.5.1.3" evidence="4"/>
<dbReference type="PANTHER" id="PTHR20857:SF15">
    <property type="entry name" value="THIAMINE-PHOSPHATE SYNTHASE"/>
    <property type="match status" value="1"/>
</dbReference>
<dbReference type="Proteomes" id="UP000004949">
    <property type="component" value="Unassembled WGS sequence"/>
</dbReference>
<sequence length="206" mass="22836">MSRLPSKIYPVVDHPRWVETLGSAGARFIELYLRDLDLPEEELRAQAITAQELAVRHNVTLVLNTYWQIAIELGYEWVHLGPEDLATADLTTLRNSGIRLGTATHTHTEFEKALAISPDYISFGPVWETKSVKTTFAPQGLERLKEWRGLCGDVPLVAIGGVTLEHLPACLEAGADSVAGMSGFMKQDDPEGQVRRWLEAARSFPA</sequence>
<dbReference type="SUPFAM" id="SSF51391">
    <property type="entry name" value="Thiamin phosphate synthase"/>
    <property type="match status" value="1"/>
</dbReference>
<accession>G6XI53</accession>
<dbReference type="InterPro" id="IPR013785">
    <property type="entry name" value="Aldolase_TIM"/>
</dbReference>
<keyword evidence="4" id="KW-0808">Transferase</keyword>
<feature type="domain" description="Thiamine phosphate synthase/TenI" evidence="3">
    <location>
        <begin position="14"/>
        <end position="183"/>
    </location>
</feature>
<comment type="caution">
    <text evidence="4">The sequence shown here is derived from an EMBL/GenBank/DDBJ whole genome shotgun (WGS) entry which is preliminary data.</text>
</comment>
<keyword evidence="2" id="KW-0784">Thiamine biosynthesis</keyword>
<dbReference type="OrthoDB" id="9794842at2"/>
<dbReference type="Pfam" id="PF02581">
    <property type="entry name" value="TMP-TENI"/>
    <property type="match status" value="1"/>
</dbReference>
<proteinExistence type="predicted"/>
<reference evidence="4 5" key="1">
    <citation type="submission" date="2011-10" db="EMBL/GenBank/DDBJ databases">
        <title>Genome sequence of Gluconobacter morbifer G707, isolated from Drosophila gut.</title>
        <authorList>
            <person name="Lee W.-J."/>
            <person name="Kim E.-K."/>
        </authorList>
    </citation>
    <scope>NUCLEOTIDE SEQUENCE [LARGE SCALE GENOMIC DNA]</scope>
    <source>
        <strain evidence="4 5">G707</strain>
    </source>
</reference>
<dbReference type="InterPro" id="IPR022998">
    <property type="entry name" value="ThiamineP_synth_TenI"/>
</dbReference>
<dbReference type="Gene3D" id="3.20.20.70">
    <property type="entry name" value="Aldolase class I"/>
    <property type="match status" value="1"/>
</dbReference>
<dbReference type="RefSeq" id="WP_008851410.1">
    <property type="nucleotide sequence ID" value="NZ_AGQV01000002.1"/>
</dbReference>
<dbReference type="PANTHER" id="PTHR20857">
    <property type="entry name" value="THIAMINE-PHOSPHATE PYROPHOSPHORYLASE"/>
    <property type="match status" value="1"/>
</dbReference>
<keyword evidence="5" id="KW-1185">Reference proteome</keyword>
<evidence type="ECO:0000259" key="3">
    <source>
        <dbReference type="Pfam" id="PF02581"/>
    </source>
</evidence>
<evidence type="ECO:0000313" key="5">
    <source>
        <dbReference type="Proteomes" id="UP000004949"/>
    </source>
</evidence>
<dbReference type="eggNOG" id="COG0352">
    <property type="taxonomic scope" value="Bacteria"/>
</dbReference>
<evidence type="ECO:0000313" key="4">
    <source>
        <dbReference type="EMBL" id="EHH68493.1"/>
    </source>
</evidence>
<dbReference type="AlphaFoldDB" id="G6XI53"/>
<dbReference type="PATRIC" id="fig|1088869.3.peg.1266"/>
<comment type="pathway">
    <text evidence="1">Cofactor biosynthesis; thiamine diphosphate biosynthesis.</text>
</comment>
<name>G6XI53_9PROT</name>
<evidence type="ECO:0000256" key="2">
    <source>
        <dbReference type="ARBA" id="ARBA00022977"/>
    </source>
</evidence>
<protein>
    <submittedName>
        <fullName evidence="4">Thiamin-phosphate pyrophosphorylase</fullName>
        <ecNumber evidence="4">2.5.1.3</ecNumber>
    </submittedName>
</protein>
<dbReference type="STRING" id="1088869.GMO_12630"/>
<dbReference type="EMBL" id="AGQV01000002">
    <property type="protein sequence ID" value="EHH68493.1"/>
    <property type="molecule type" value="Genomic_DNA"/>
</dbReference>
<evidence type="ECO:0000256" key="1">
    <source>
        <dbReference type="ARBA" id="ARBA00004948"/>
    </source>
</evidence>
<dbReference type="GO" id="GO:0004789">
    <property type="term" value="F:thiamine-phosphate diphosphorylase activity"/>
    <property type="evidence" value="ECO:0007669"/>
    <property type="project" value="UniProtKB-EC"/>
</dbReference>